<sequence length="136" mass="15592">MMSDLRVYDLSPEQQDLWKRVNDLWSLSMERNAEKIRSTLHPRYMGWDMNSPVPHDRETAVQSVLGDSPVVVDYQLRPLSIEVYDHVAGIVHYTYSATVAPKGATSFRVSGKWTEIYLKQGDQWVMIGVSGRPDHV</sequence>
<evidence type="ECO:0000313" key="3">
    <source>
        <dbReference type="Proteomes" id="UP000002383"/>
    </source>
</evidence>
<keyword evidence="3" id="KW-1185">Reference proteome</keyword>
<name>B8GT08_THISH</name>
<organism evidence="2 3">
    <name type="scientific">Thioalkalivibrio sulfidiphilus (strain HL-EbGR7)</name>
    <dbReference type="NCBI Taxonomy" id="396588"/>
    <lineage>
        <taxon>Bacteria</taxon>
        <taxon>Pseudomonadati</taxon>
        <taxon>Pseudomonadota</taxon>
        <taxon>Gammaproteobacteria</taxon>
        <taxon>Chromatiales</taxon>
        <taxon>Ectothiorhodospiraceae</taxon>
        <taxon>Thioalkalivibrio</taxon>
    </lineage>
</organism>
<dbReference type="eggNOG" id="ENOG5033ZRX">
    <property type="taxonomic scope" value="Bacteria"/>
</dbReference>
<evidence type="ECO:0000313" key="2">
    <source>
        <dbReference type="EMBL" id="ACL73023.1"/>
    </source>
</evidence>
<dbReference type="Gene3D" id="3.10.450.50">
    <property type="match status" value="1"/>
</dbReference>
<evidence type="ECO:0000259" key="1">
    <source>
        <dbReference type="Pfam" id="PF14534"/>
    </source>
</evidence>
<reference evidence="2 3" key="1">
    <citation type="journal article" date="2011" name="Stand. Genomic Sci.">
        <title>Complete genome sequence of 'Thioalkalivibrio sulfidophilus' HL-EbGr7.</title>
        <authorList>
            <person name="Muyzer G."/>
            <person name="Sorokin D.Y."/>
            <person name="Mavromatis K."/>
            <person name="Lapidus A."/>
            <person name="Clum A."/>
            <person name="Ivanova N."/>
            <person name="Pati A."/>
            <person name="d'Haeseleer P."/>
            <person name="Woyke T."/>
            <person name="Kyrpides N.C."/>
        </authorList>
    </citation>
    <scope>NUCLEOTIDE SEQUENCE [LARGE SCALE GENOMIC DNA]</scope>
    <source>
        <strain evidence="2 3">HL-EbGR7</strain>
    </source>
</reference>
<dbReference type="OrthoDB" id="7059732at2"/>
<gene>
    <name evidence="2" type="ordered locus">Tgr7_1942</name>
</gene>
<dbReference type="HOGENOM" id="CLU_1905405_0_0_6"/>
<dbReference type="Proteomes" id="UP000002383">
    <property type="component" value="Chromosome"/>
</dbReference>
<accession>B8GT08</accession>
<dbReference type="SUPFAM" id="SSF54427">
    <property type="entry name" value="NTF2-like"/>
    <property type="match status" value="1"/>
</dbReference>
<dbReference type="InterPro" id="IPR032710">
    <property type="entry name" value="NTF2-like_dom_sf"/>
</dbReference>
<dbReference type="Pfam" id="PF14534">
    <property type="entry name" value="DUF4440"/>
    <property type="match status" value="1"/>
</dbReference>
<dbReference type="AlphaFoldDB" id="B8GT08"/>
<dbReference type="InterPro" id="IPR027843">
    <property type="entry name" value="DUF4440"/>
</dbReference>
<dbReference type="RefSeq" id="WP_012638502.1">
    <property type="nucleotide sequence ID" value="NC_011901.1"/>
</dbReference>
<proteinExistence type="predicted"/>
<feature type="domain" description="DUF4440" evidence="1">
    <location>
        <begin position="19"/>
        <end position="126"/>
    </location>
</feature>
<dbReference type="EMBL" id="CP001339">
    <property type="protein sequence ID" value="ACL73023.1"/>
    <property type="molecule type" value="Genomic_DNA"/>
</dbReference>
<dbReference type="KEGG" id="tgr:Tgr7_1942"/>
<protein>
    <recommendedName>
        <fullName evidence="1">DUF4440 domain-containing protein</fullName>
    </recommendedName>
</protein>